<evidence type="ECO:0000256" key="1">
    <source>
        <dbReference type="SAM" id="SignalP"/>
    </source>
</evidence>
<evidence type="ECO:0000313" key="3">
    <source>
        <dbReference type="Proteomes" id="UP000067626"/>
    </source>
</evidence>
<evidence type="ECO:0008006" key="4">
    <source>
        <dbReference type="Google" id="ProtNLM"/>
    </source>
</evidence>
<keyword evidence="3" id="KW-1185">Reference proteome</keyword>
<feature type="chain" id="PRO_5005459388" description="Lipoprotein" evidence="1">
    <location>
        <begin position="29"/>
        <end position="116"/>
    </location>
</feature>
<dbReference type="AlphaFoldDB" id="A0A0K1EG22"/>
<protein>
    <recommendedName>
        <fullName evidence="4">Lipoprotein</fullName>
    </recommendedName>
</protein>
<keyword evidence="1" id="KW-0732">Signal</keyword>
<dbReference type="PROSITE" id="PS51257">
    <property type="entry name" value="PROKAR_LIPOPROTEIN"/>
    <property type="match status" value="1"/>
</dbReference>
<organism evidence="2 3">
    <name type="scientific">Chondromyces crocatus</name>
    <dbReference type="NCBI Taxonomy" id="52"/>
    <lineage>
        <taxon>Bacteria</taxon>
        <taxon>Pseudomonadati</taxon>
        <taxon>Myxococcota</taxon>
        <taxon>Polyangia</taxon>
        <taxon>Polyangiales</taxon>
        <taxon>Polyangiaceae</taxon>
        <taxon>Chondromyces</taxon>
    </lineage>
</organism>
<sequence length="116" mass="12731">MLLHRSRSTSLRSATSLLLILPALCACGQTITDEDCRRVGESLQRTWIEEVRKAAPPGGQAPTKASGVLLSEGERLGSDWLTECKRDLAGKRVSQMELECLLAARSLDQIHQCSRP</sequence>
<dbReference type="RefSeq" id="WP_156338734.1">
    <property type="nucleotide sequence ID" value="NZ_CP012159.1"/>
</dbReference>
<dbReference type="Proteomes" id="UP000067626">
    <property type="component" value="Chromosome"/>
</dbReference>
<name>A0A0K1EG22_CHOCO</name>
<proteinExistence type="predicted"/>
<gene>
    <name evidence="2" type="ORF">CMC5_039670</name>
</gene>
<dbReference type="STRING" id="52.CMC5_039670"/>
<evidence type="ECO:0000313" key="2">
    <source>
        <dbReference type="EMBL" id="AKT39816.1"/>
    </source>
</evidence>
<feature type="signal peptide" evidence="1">
    <location>
        <begin position="1"/>
        <end position="28"/>
    </location>
</feature>
<dbReference type="KEGG" id="ccro:CMC5_039670"/>
<dbReference type="EMBL" id="CP012159">
    <property type="protein sequence ID" value="AKT39816.1"/>
    <property type="molecule type" value="Genomic_DNA"/>
</dbReference>
<reference evidence="2 3" key="1">
    <citation type="submission" date="2015-07" db="EMBL/GenBank/DDBJ databases">
        <title>Genome analysis of myxobacterium Chondromyces crocatus Cm c5 reveals a high potential for natural compound synthesis and the genetic basis for the loss of fruiting body formation.</title>
        <authorList>
            <person name="Zaburannyi N."/>
            <person name="Bunk B."/>
            <person name="Maier J."/>
            <person name="Overmann J."/>
            <person name="Mueller R."/>
        </authorList>
    </citation>
    <scope>NUCLEOTIDE SEQUENCE [LARGE SCALE GENOMIC DNA]</scope>
    <source>
        <strain evidence="2 3">Cm c5</strain>
    </source>
</reference>
<accession>A0A0K1EG22</accession>
<dbReference type="OrthoDB" id="5525531at2"/>